<keyword evidence="6" id="KW-0732">Signal</keyword>
<feature type="region of interest" description="Disordered" evidence="5">
    <location>
        <begin position="17"/>
        <end position="80"/>
    </location>
</feature>
<dbReference type="SUPFAM" id="SSF56235">
    <property type="entry name" value="N-terminal nucleophile aminohydrolases (Ntn hydrolases)"/>
    <property type="match status" value="1"/>
</dbReference>
<comment type="similarity">
    <text evidence="1">Belongs to the gamma-glutamyltransferase family.</text>
</comment>
<evidence type="ECO:0000256" key="5">
    <source>
        <dbReference type="SAM" id="MobiDB-lite"/>
    </source>
</evidence>
<dbReference type="InterPro" id="IPR043138">
    <property type="entry name" value="GGT_lsub"/>
</dbReference>
<reference evidence="8" key="1">
    <citation type="journal article" date="2019" name="Int. J. Syst. Evol. Microbiol.">
        <title>The Global Catalogue of Microorganisms (GCM) 10K type strain sequencing project: providing services to taxonomists for standard genome sequencing and annotation.</title>
        <authorList>
            <consortium name="The Broad Institute Genomics Platform"/>
            <consortium name="The Broad Institute Genome Sequencing Center for Infectious Disease"/>
            <person name="Wu L."/>
            <person name="Ma J."/>
        </authorList>
    </citation>
    <scope>NUCLEOTIDE SEQUENCE [LARGE SCALE GENOMIC DNA]</scope>
    <source>
        <strain evidence="8">JCM 12165</strain>
    </source>
</reference>
<name>A0ABV9NTN2_9BACI</name>
<evidence type="ECO:0000256" key="1">
    <source>
        <dbReference type="ARBA" id="ARBA00009381"/>
    </source>
</evidence>
<dbReference type="InterPro" id="IPR043137">
    <property type="entry name" value="GGT_ssub_C"/>
</dbReference>
<protein>
    <submittedName>
        <fullName evidence="7">Gamma-glutamyltransferase family protein</fullName>
    </submittedName>
</protein>
<sequence length="581" mass="62134">MLKKCTLLVAAVLCTAACTNQEAENESNPDPVTEEDPAENEADDTEPADNDTNESELEEENRTDEEENEPPEEEAENDAESAAYPYAVSAGHPAAVEAGMTVLAEGGNAVDAAVAAAFAVSVVEPFASGIGGGGVALIHEQGEAPESIDYREVVPGDGIPSSNVGVPGFVQGMQDLSDRYGESGWEDLLTPAVELAGGAEVTELLAEQLESGASRLPVSVLPQFYPDGAPLAVGETLVQSDLAAVLEAVRADGAEAFYEGALADDLIENVDGLDAASLAGYETVNHEPVSGSFLDYDVIGAPAPLPGISVVQMLQMLEGSTAFDDYDERYEAEHIHYMAMSWRLARAMMETELGDPNFVDVPVDAMTNPEQNRELAEAIEADQLFSIGENEPYSAPNTTHITVVDRDGTVVSMTNTLTNFWGSALYTNGFFLNDQMARFSIGRSDNNDPEPGRRSITWSAPMIVADEEGPVLGIGSPGGERIPLMLAQVIADWAVHNQDVERAVASPRFHINGDRLILEEPPDEALENELLSIGYAAVEEQPTALYFGSVQALSIDRDDRSVTGYRDERREADVAVEDEDS</sequence>
<dbReference type="RefSeq" id="WP_377909378.1">
    <property type="nucleotide sequence ID" value="NZ_JBHSGK010000008.1"/>
</dbReference>
<proteinExistence type="inferred from homology"/>
<keyword evidence="4" id="KW-0865">Zymogen</keyword>
<dbReference type="PRINTS" id="PR01210">
    <property type="entry name" value="GGTRANSPTASE"/>
</dbReference>
<evidence type="ECO:0000313" key="8">
    <source>
        <dbReference type="Proteomes" id="UP001595896"/>
    </source>
</evidence>
<feature type="compositionally biased region" description="Acidic residues" evidence="5">
    <location>
        <begin position="23"/>
        <end position="79"/>
    </location>
</feature>
<evidence type="ECO:0000313" key="7">
    <source>
        <dbReference type="EMBL" id="MFC4736763.1"/>
    </source>
</evidence>
<dbReference type="EMBL" id="JBHSGK010000008">
    <property type="protein sequence ID" value="MFC4736763.1"/>
    <property type="molecule type" value="Genomic_DNA"/>
</dbReference>
<dbReference type="InterPro" id="IPR029055">
    <property type="entry name" value="Ntn_hydrolases_N"/>
</dbReference>
<gene>
    <name evidence="7" type="ORF">ACFO4L_09225</name>
</gene>
<dbReference type="Gene3D" id="1.10.246.130">
    <property type="match status" value="1"/>
</dbReference>
<dbReference type="Gene3D" id="3.60.20.40">
    <property type="match status" value="1"/>
</dbReference>
<organism evidence="7 8">
    <name type="scientific">Bacillus daqingensis</name>
    <dbReference type="NCBI Taxonomy" id="872396"/>
    <lineage>
        <taxon>Bacteria</taxon>
        <taxon>Bacillati</taxon>
        <taxon>Bacillota</taxon>
        <taxon>Bacilli</taxon>
        <taxon>Bacillales</taxon>
        <taxon>Bacillaceae</taxon>
        <taxon>Bacillus</taxon>
    </lineage>
</organism>
<evidence type="ECO:0000256" key="2">
    <source>
        <dbReference type="ARBA" id="ARBA00022679"/>
    </source>
</evidence>
<keyword evidence="2" id="KW-0808">Transferase</keyword>
<accession>A0ABV9NTN2</accession>
<evidence type="ECO:0000256" key="4">
    <source>
        <dbReference type="ARBA" id="ARBA00023145"/>
    </source>
</evidence>
<dbReference type="Proteomes" id="UP001595896">
    <property type="component" value="Unassembled WGS sequence"/>
</dbReference>
<feature type="signal peptide" evidence="6">
    <location>
        <begin position="1"/>
        <end position="23"/>
    </location>
</feature>
<dbReference type="PANTHER" id="PTHR43199:SF1">
    <property type="entry name" value="GLUTATHIONE HYDROLASE PROENZYME"/>
    <property type="match status" value="1"/>
</dbReference>
<feature type="chain" id="PRO_5047185619" evidence="6">
    <location>
        <begin position="24"/>
        <end position="581"/>
    </location>
</feature>
<keyword evidence="3" id="KW-0378">Hydrolase</keyword>
<keyword evidence="8" id="KW-1185">Reference proteome</keyword>
<dbReference type="PANTHER" id="PTHR43199">
    <property type="entry name" value="GLUTATHIONE HYDROLASE"/>
    <property type="match status" value="1"/>
</dbReference>
<evidence type="ECO:0000256" key="6">
    <source>
        <dbReference type="SAM" id="SignalP"/>
    </source>
</evidence>
<comment type="caution">
    <text evidence="7">The sequence shown here is derived from an EMBL/GenBank/DDBJ whole genome shotgun (WGS) entry which is preliminary data.</text>
</comment>
<dbReference type="Pfam" id="PF01019">
    <property type="entry name" value="G_glu_transpept"/>
    <property type="match status" value="1"/>
</dbReference>
<evidence type="ECO:0000256" key="3">
    <source>
        <dbReference type="ARBA" id="ARBA00022801"/>
    </source>
</evidence>
<dbReference type="InterPro" id="IPR051792">
    <property type="entry name" value="GGT_bact"/>
</dbReference>